<gene>
    <name evidence="3" type="primary">rimP</name>
    <name evidence="6" type="ORF">HNP82_000197</name>
</gene>
<reference evidence="6 7" key="1">
    <citation type="submission" date="2020-08" db="EMBL/GenBank/DDBJ databases">
        <title>Genomic Encyclopedia of Type Strains, Phase IV (KMG-IV): sequencing the most valuable type-strain genomes for metagenomic binning, comparative biology and taxonomic classification.</title>
        <authorList>
            <person name="Goeker M."/>
        </authorList>
    </citation>
    <scope>NUCLEOTIDE SEQUENCE [LARGE SCALE GENOMIC DNA]</scope>
    <source>
        <strain evidence="6 7">DSM 106146</strain>
    </source>
</reference>
<comment type="caution">
    <text evidence="6">The sequence shown here is derived from an EMBL/GenBank/DDBJ whole genome shotgun (WGS) entry which is preliminary data.</text>
</comment>
<evidence type="ECO:0000313" key="7">
    <source>
        <dbReference type="Proteomes" id="UP000543642"/>
    </source>
</evidence>
<keyword evidence="7" id="KW-1185">Reference proteome</keyword>
<comment type="subcellular location">
    <subcellularLocation>
        <location evidence="3">Cytoplasm</location>
    </subcellularLocation>
</comment>
<dbReference type="GO" id="GO:0005829">
    <property type="term" value="C:cytosol"/>
    <property type="evidence" value="ECO:0007669"/>
    <property type="project" value="TreeGrafter"/>
</dbReference>
<dbReference type="InterPro" id="IPR035956">
    <property type="entry name" value="RimP_N_sf"/>
</dbReference>
<feature type="domain" description="Ribosome maturation factor RimP C-terminal" evidence="5">
    <location>
        <begin position="95"/>
        <end position="158"/>
    </location>
</feature>
<comment type="similarity">
    <text evidence="3">Belongs to the RimP family.</text>
</comment>
<evidence type="ECO:0000259" key="5">
    <source>
        <dbReference type="Pfam" id="PF17384"/>
    </source>
</evidence>
<evidence type="ECO:0000256" key="2">
    <source>
        <dbReference type="ARBA" id="ARBA00022517"/>
    </source>
</evidence>
<keyword evidence="2 3" id="KW-0690">Ribosome biogenesis</keyword>
<keyword evidence="1 3" id="KW-0963">Cytoplasm</keyword>
<dbReference type="PANTHER" id="PTHR33867">
    <property type="entry name" value="RIBOSOME MATURATION FACTOR RIMP"/>
    <property type="match status" value="1"/>
</dbReference>
<proteinExistence type="inferred from homology"/>
<evidence type="ECO:0000256" key="3">
    <source>
        <dbReference type="HAMAP-Rule" id="MF_01077"/>
    </source>
</evidence>
<comment type="function">
    <text evidence="3">Required for maturation of 30S ribosomal subunits.</text>
</comment>
<protein>
    <recommendedName>
        <fullName evidence="3">Ribosome maturation factor RimP</fullName>
    </recommendedName>
</protein>
<dbReference type="Proteomes" id="UP000543642">
    <property type="component" value="Unassembled WGS sequence"/>
</dbReference>
<organism evidence="6 7">
    <name type="scientific">Catenibacillus scindens</name>
    <dbReference type="NCBI Taxonomy" id="673271"/>
    <lineage>
        <taxon>Bacteria</taxon>
        <taxon>Bacillati</taxon>
        <taxon>Bacillota</taxon>
        <taxon>Clostridia</taxon>
        <taxon>Lachnospirales</taxon>
        <taxon>Lachnospiraceae</taxon>
        <taxon>Catenibacillus</taxon>
    </lineage>
</organism>
<dbReference type="Gene3D" id="3.30.300.70">
    <property type="entry name" value="RimP-like superfamily, N-terminal"/>
    <property type="match status" value="1"/>
</dbReference>
<evidence type="ECO:0000313" key="6">
    <source>
        <dbReference type="EMBL" id="MBB5263103.1"/>
    </source>
</evidence>
<dbReference type="InterPro" id="IPR028998">
    <property type="entry name" value="RimP_C"/>
</dbReference>
<dbReference type="InterPro" id="IPR036847">
    <property type="entry name" value="RimP_C_sf"/>
</dbReference>
<dbReference type="GO" id="GO:0000028">
    <property type="term" value="P:ribosomal small subunit assembly"/>
    <property type="evidence" value="ECO:0007669"/>
    <property type="project" value="TreeGrafter"/>
</dbReference>
<dbReference type="GO" id="GO:0006412">
    <property type="term" value="P:translation"/>
    <property type="evidence" value="ECO:0007669"/>
    <property type="project" value="TreeGrafter"/>
</dbReference>
<evidence type="ECO:0000259" key="4">
    <source>
        <dbReference type="Pfam" id="PF02576"/>
    </source>
</evidence>
<dbReference type="EMBL" id="JACHFW010000001">
    <property type="protein sequence ID" value="MBB5263103.1"/>
    <property type="molecule type" value="Genomic_DNA"/>
</dbReference>
<evidence type="ECO:0000256" key="1">
    <source>
        <dbReference type="ARBA" id="ARBA00022490"/>
    </source>
</evidence>
<dbReference type="CDD" id="cd01734">
    <property type="entry name" value="YlxS_C"/>
    <property type="match status" value="1"/>
</dbReference>
<dbReference type="PANTHER" id="PTHR33867:SF1">
    <property type="entry name" value="RIBOSOME MATURATION FACTOR RIMP"/>
    <property type="match status" value="1"/>
</dbReference>
<dbReference type="Pfam" id="PF02576">
    <property type="entry name" value="RimP_N"/>
    <property type="match status" value="1"/>
</dbReference>
<dbReference type="Gene3D" id="2.30.30.180">
    <property type="entry name" value="Ribosome maturation factor RimP, C-terminal domain"/>
    <property type="match status" value="1"/>
</dbReference>
<accession>A0A7W8H7T3</accession>
<dbReference type="FunFam" id="3.30.300.70:FF:000001">
    <property type="entry name" value="Ribosome maturation factor RimP"/>
    <property type="match status" value="1"/>
</dbReference>
<dbReference type="SUPFAM" id="SSF74942">
    <property type="entry name" value="YhbC-like, C-terminal domain"/>
    <property type="match status" value="1"/>
</dbReference>
<dbReference type="InterPro" id="IPR003728">
    <property type="entry name" value="Ribosome_maturation_RimP"/>
</dbReference>
<dbReference type="AlphaFoldDB" id="A0A7W8H7T3"/>
<dbReference type="HAMAP" id="MF_01077">
    <property type="entry name" value="RimP"/>
    <property type="match status" value="1"/>
</dbReference>
<dbReference type="Pfam" id="PF17384">
    <property type="entry name" value="DUF150_C"/>
    <property type="match status" value="1"/>
</dbReference>
<dbReference type="SUPFAM" id="SSF75420">
    <property type="entry name" value="YhbC-like, N-terminal domain"/>
    <property type="match status" value="1"/>
</dbReference>
<dbReference type="InterPro" id="IPR028989">
    <property type="entry name" value="RimP_N"/>
</dbReference>
<sequence length="161" mass="18760">MAERVEVMAKKDYEKMTEELITPIIDAHHFELVDVEWVKEGSNWYLRVYIDKEGGITVDDCEVINREFGDVLDEKDYISENYIFEVSSPGLDRPLKKEKDFARSIGKDVEVRLYRPIDKKKEFVGVLDSYDKNSVTIVLDSGEKMTFEKSAIALIRLAFFY</sequence>
<name>A0A7W8H7T3_9FIRM</name>
<feature type="domain" description="Ribosome maturation factor RimP N-terminal" evidence="4">
    <location>
        <begin position="20"/>
        <end position="92"/>
    </location>
</feature>